<dbReference type="SUPFAM" id="SSF101473">
    <property type="entry name" value="DhaL-like"/>
    <property type="match status" value="1"/>
</dbReference>
<sequence>EAAAEALARTPEQLPVLRAAGVVDAGGAGFLLLLDAWRCVADGTPVPPPPARQGDGPEAAPLAIGADLAAAGTRPGGDEGAEGHSELRYEVMYLLEAPDEAIEGFREVWAGLGDSIVVVGGEGLWNCHIHTDDVGPAIEAALDVGRPRDIRVTDLREQVEELRWVQEQAAGQPSAEPSGTPPRTAVVAVCAGEGIRRIFRSLGVRHFVTGGQAMNPSTQELLAAVQGSGSAEVVLLPNNENVHPVALQVAALADRPVKVVPTSSIVEGFAALLEYDPEAGAEENARLMAASARRVVPGAVVQAVRASAEGPGGPIRAGDWLGLSRDGVAVVGTSLFEAASGLLGKLVEEGHELVTIIEGEGASAAESRRLSEWLAEAFPGVAVEVHHGGQPVYPYLFGVE</sequence>
<protein>
    <submittedName>
        <fullName evidence="2">DAK2 domain-containing protein</fullName>
    </submittedName>
</protein>
<dbReference type="SMART" id="SM01121">
    <property type="entry name" value="Dak1_2"/>
    <property type="match status" value="1"/>
</dbReference>
<evidence type="ECO:0000313" key="2">
    <source>
        <dbReference type="EMBL" id="MFC0082298.1"/>
    </source>
</evidence>
<dbReference type="InterPro" id="IPR050270">
    <property type="entry name" value="DegV_domain_contain"/>
</dbReference>
<dbReference type="Proteomes" id="UP001589788">
    <property type="component" value="Unassembled WGS sequence"/>
</dbReference>
<feature type="non-terminal residue" evidence="2">
    <location>
        <position position="1"/>
    </location>
</feature>
<dbReference type="PANTHER" id="PTHR33434">
    <property type="entry name" value="DEGV DOMAIN-CONTAINING PROTEIN DR_1986-RELATED"/>
    <property type="match status" value="1"/>
</dbReference>
<dbReference type="Pfam" id="PF21645">
    <property type="entry name" value="FakA-like_M"/>
    <property type="match status" value="1"/>
</dbReference>
<keyword evidence="3" id="KW-1185">Reference proteome</keyword>
<dbReference type="Pfam" id="PF13684">
    <property type="entry name" value="FakA-like_C"/>
    <property type="match status" value="1"/>
</dbReference>
<gene>
    <name evidence="2" type="ORF">ACFFRE_09100</name>
</gene>
<dbReference type="InterPro" id="IPR033470">
    <property type="entry name" value="FakA-like_C"/>
</dbReference>
<accession>A0ABV6C3R2</accession>
<dbReference type="InterPro" id="IPR036117">
    <property type="entry name" value="DhaL_dom_sf"/>
</dbReference>
<organism evidence="2 3">
    <name type="scientific">Aciditerrimonas ferrireducens</name>
    <dbReference type="NCBI Taxonomy" id="667306"/>
    <lineage>
        <taxon>Bacteria</taxon>
        <taxon>Bacillati</taxon>
        <taxon>Actinomycetota</taxon>
        <taxon>Acidimicrobiia</taxon>
        <taxon>Acidimicrobiales</taxon>
        <taxon>Acidimicrobiaceae</taxon>
        <taxon>Aciditerrimonas</taxon>
    </lineage>
</organism>
<proteinExistence type="predicted"/>
<evidence type="ECO:0000259" key="1">
    <source>
        <dbReference type="SMART" id="SM01121"/>
    </source>
</evidence>
<dbReference type="EMBL" id="JBHLYQ010000088">
    <property type="protein sequence ID" value="MFC0082298.1"/>
    <property type="molecule type" value="Genomic_DNA"/>
</dbReference>
<name>A0ABV6C3R2_9ACTN</name>
<comment type="caution">
    <text evidence="2">The sequence shown here is derived from an EMBL/GenBank/DDBJ whole genome shotgun (WGS) entry which is preliminary data.</text>
</comment>
<dbReference type="PANTHER" id="PTHR33434:SF4">
    <property type="entry name" value="PHOSPHATASE PROTEIN"/>
    <property type="match status" value="1"/>
</dbReference>
<reference evidence="2 3" key="1">
    <citation type="submission" date="2024-09" db="EMBL/GenBank/DDBJ databases">
        <authorList>
            <person name="Sun Q."/>
            <person name="Mori K."/>
        </authorList>
    </citation>
    <scope>NUCLEOTIDE SEQUENCE [LARGE SCALE GENOMIC DNA]</scope>
    <source>
        <strain evidence="2 3">JCM 15389</strain>
    </source>
</reference>
<dbReference type="InterPro" id="IPR048394">
    <property type="entry name" value="FakA-like_M"/>
</dbReference>
<dbReference type="RefSeq" id="WP_377789845.1">
    <property type="nucleotide sequence ID" value="NZ_JBHLYQ010000088.1"/>
</dbReference>
<evidence type="ECO:0000313" key="3">
    <source>
        <dbReference type="Proteomes" id="UP001589788"/>
    </source>
</evidence>
<feature type="domain" description="Fatty acid kinase subunit A-like C-terminal" evidence="1">
    <location>
        <begin position="86"/>
        <end position="400"/>
    </location>
</feature>